<comment type="PTM">
    <text evidence="9">Cleaved by prepilin peptidase.</text>
</comment>
<evidence type="ECO:0000256" key="2">
    <source>
        <dbReference type="ARBA" id="ARBA00008358"/>
    </source>
</evidence>
<dbReference type="Pfam" id="PF02501">
    <property type="entry name" value="T2SSI"/>
    <property type="match status" value="1"/>
</dbReference>
<evidence type="ECO:0000259" key="10">
    <source>
        <dbReference type="Pfam" id="PF02501"/>
    </source>
</evidence>
<dbReference type="InterPro" id="IPR010052">
    <property type="entry name" value="T2SS_protein-GspI"/>
</dbReference>
<dbReference type="AlphaFoldDB" id="A0A5C9A5S9"/>
<evidence type="ECO:0000256" key="6">
    <source>
        <dbReference type="ARBA" id="ARBA00022692"/>
    </source>
</evidence>
<dbReference type="EMBL" id="VRZA01000001">
    <property type="protein sequence ID" value="TXS96283.1"/>
    <property type="molecule type" value="Genomic_DNA"/>
</dbReference>
<keyword evidence="7 9" id="KW-1133">Transmembrane helix</keyword>
<keyword evidence="8 9" id="KW-0472">Membrane</keyword>
<evidence type="ECO:0000313" key="12">
    <source>
        <dbReference type="Proteomes" id="UP000321039"/>
    </source>
</evidence>
<sequence>MTTSRRVAGFTLVEVMVALAVVALALPALIMTLYQQVDGTEHLRDKSQAQLVAANKLAELRLLSQARGSLLQGEDSGNSELAGRDWSWLIRSSTTPVQSFQRVEIEVRAGEDNTSGPALYTLNAFMSSEIENTESTDAGE</sequence>
<keyword evidence="6 9" id="KW-0812">Transmembrane</keyword>
<protein>
    <recommendedName>
        <fullName evidence="9">Type II secretion system protein I</fullName>
        <shortName evidence="9">T2SS minor pseudopilin I</shortName>
    </recommendedName>
</protein>
<accession>A0A5C9A5S9</accession>
<dbReference type="Pfam" id="PF07963">
    <property type="entry name" value="N_methyl"/>
    <property type="match status" value="1"/>
</dbReference>
<dbReference type="Gene3D" id="3.30.1300.30">
    <property type="entry name" value="GSPII I/J protein-like"/>
    <property type="match status" value="1"/>
</dbReference>
<dbReference type="InterPro" id="IPR003413">
    <property type="entry name" value="T2SS_GspI_C"/>
</dbReference>
<feature type="domain" description="Type II secretion system protein GspI C-terminal" evidence="10">
    <location>
        <begin position="43"/>
        <end position="126"/>
    </location>
</feature>
<comment type="caution">
    <text evidence="11">The sequence shown here is derived from an EMBL/GenBank/DDBJ whole genome shotgun (WGS) entry which is preliminary data.</text>
</comment>
<evidence type="ECO:0000256" key="1">
    <source>
        <dbReference type="ARBA" id="ARBA00004377"/>
    </source>
</evidence>
<dbReference type="RefSeq" id="WP_148066551.1">
    <property type="nucleotide sequence ID" value="NZ_VRZA01000001.1"/>
</dbReference>
<gene>
    <name evidence="11" type="primary">gspI</name>
    <name evidence="11" type="ORF">FV139_01935</name>
</gene>
<keyword evidence="3" id="KW-1003">Cell membrane</keyword>
<comment type="subcellular location">
    <subcellularLocation>
        <location evidence="1 9">Cell inner membrane</location>
        <topology evidence="1 9">Single-pass membrane protein</topology>
    </subcellularLocation>
</comment>
<keyword evidence="5 9" id="KW-0997">Cell inner membrane</keyword>
<feature type="transmembrane region" description="Helical" evidence="9">
    <location>
        <begin position="12"/>
        <end position="34"/>
    </location>
</feature>
<evidence type="ECO:0000313" key="11">
    <source>
        <dbReference type="EMBL" id="TXS96283.1"/>
    </source>
</evidence>
<comment type="similarity">
    <text evidence="2 9">Belongs to the GSP I family.</text>
</comment>
<evidence type="ECO:0000256" key="3">
    <source>
        <dbReference type="ARBA" id="ARBA00022475"/>
    </source>
</evidence>
<organism evidence="11 12">
    <name type="scientific">Parahaliea maris</name>
    <dbReference type="NCBI Taxonomy" id="2716870"/>
    <lineage>
        <taxon>Bacteria</taxon>
        <taxon>Pseudomonadati</taxon>
        <taxon>Pseudomonadota</taxon>
        <taxon>Gammaproteobacteria</taxon>
        <taxon>Cellvibrionales</taxon>
        <taxon>Halieaceae</taxon>
        <taxon>Parahaliea</taxon>
    </lineage>
</organism>
<comment type="function">
    <text evidence="9">Component of the type II secretion system required for the energy-dependent secretion of extracellular factors such as proteases and toxins from the periplasm.</text>
</comment>
<keyword evidence="4 9" id="KW-0488">Methylation</keyword>
<evidence type="ECO:0000256" key="8">
    <source>
        <dbReference type="ARBA" id="ARBA00023136"/>
    </source>
</evidence>
<reference evidence="11 12" key="1">
    <citation type="submission" date="2019-08" db="EMBL/GenBank/DDBJ databases">
        <title>Parahaliea maris sp. nov., isolated from the surface seawater.</title>
        <authorList>
            <person name="Liu Y."/>
        </authorList>
    </citation>
    <scope>NUCLEOTIDE SEQUENCE [LARGE SCALE GENOMIC DNA]</scope>
    <source>
        <strain evidence="11 12">HSLHS9</strain>
    </source>
</reference>
<dbReference type="GO" id="GO:0015627">
    <property type="term" value="C:type II protein secretion system complex"/>
    <property type="evidence" value="ECO:0007669"/>
    <property type="project" value="UniProtKB-UniRule"/>
</dbReference>
<dbReference type="GO" id="GO:0015628">
    <property type="term" value="P:protein secretion by the type II secretion system"/>
    <property type="evidence" value="ECO:0007669"/>
    <property type="project" value="UniProtKB-UniRule"/>
</dbReference>
<dbReference type="NCBIfam" id="TIGR02532">
    <property type="entry name" value="IV_pilin_GFxxxE"/>
    <property type="match status" value="1"/>
</dbReference>
<keyword evidence="12" id="KW-1185">Reference proteome</keyword>
<dbReference type="InterPro" id="IPR045584">
    <property type="entry name" value="Pilin-like"/>
</dbReference>
<dbReference type="Proteomes" id="UP000321039">
    <property type="component" value="Unassembled WGS sequence"/>
</dbReference>
<dbReference type="PANTHER" id="PTHR38779">
    <property type="entry name" value="TYPE II SECRETION SYSTEM PROTEIN I-RELATED"/>
    <property type="match status" value="1"/>
</dbReference>
<dbReference type="SUPFAM" id="SSF54523">
    <property type="entry name" value="Pili subunits"/>
    <property type="match status" value="1"/>
</dbReference>
<dbReference type="PANTHER" id="PTHR38779:SF2">
    <property type="entry name" value="TYPE II SECRETION SYSTEM PROTEIN I-RELATED"/>
    <property type="match status" value="1"/>
</dbReference>
<evidence type="ECO:0000256" key="4">
    <source>
        <dbReference type="ARBA" id="ARBA00022481"/>
    </source>
</evidence>
<dbReference type="GO" id="GO:0005886">
    <property type="term" value="C:plasma membrane"/>
    <property type="evidence" value="ECO:0007669"/>
    <property type="project" value="UniProtKB-SubCell"/>
</dbReference>
<evidence type="ECO:0000256" key="7">
    <source>
        <dbReference type="ARBA" id="ARBA00022989"/>
    </source>
</evidence>
<proteinExistence type="inferred from homology"/>
<name>A0A5C9A5S9_9GAMM</name>
<comment type="subunit">
    <text evidence="9">Type II secretion is composed of four main components: the outer membrane complex, the inner membrane complex, the cytoplasmic secretion ATPase and the periplasm-spanning pseudopilus.</text>
</comment>
<dbReference type="InterPro" id="IPR012902">
    <property type="entry name" value="N_methyl_site"/>
</dbReference>
<dbReference type="NCBIfam" id="TIGR01707">
    <property type="entry name" value="gspI"/>
    <property type="match status" value="1"/>
</dbReference>
<evidence type="ECO:0000256" key="5">
    <source>
        <dbReference type="ARBA" id="ARBA00022519"/>
    </source>
</evidence>
<evidence type="ECO:0000256" key="9">
    <source>
        <dbReference type="RuleBase" id="RU368030"/>
    </source>
</evidence>